<keyword evidence="5" id="KW-1185">Reference proteome</keyword>
<proteinExistence type="inferred from homology"/>
<comment type="similarity">
    <text evidence="1">Belongs to the mTERF family.</text>
</comment>
<dbReference type="Gene3D" id="1.25.70.10">
    <property type="entry name" value="Transcription termination factor 3, mitochondrial"/>
    <property type="match status" value="1"/>
</dbReference>
<protein>
    <submittedName>
        <fullName evidence="4">Uncharacterized protein</fullName>
    </submittedName>
</protein>
<dbReference type="PANTHER" id="PTHR13068">
    <property type="entry name" value="CGI-12 PROTEIN-RELATED"/>
    <property type="match status" value="1"/>
</dbReference>
<reference evidence="4" key="1">
    <citation type="submission" date="2018-05" db="EMBL/GenBank/DDBJ databases">
        <title>Draft genome of Mucuna pruriens seed.</title>
        <authorList>
            <person name="Nnadi N.E."/>
            <person name="Vos R."/>
            <person name="Hasami M.H."/>
            <person name="Devisetty U.K."/>
            <person name="Aguiy J.C."/>
        </authorList>
    </citation>
    <scope>NUCLEOTIDE SEQUENCE [LARGE SCALE GENOMIC DNA]</scope>
    <source>
        <strain evidence="4">JCA_2017</strain>
    </source>
</reference>
<comment type="caution">
    <text evidence="4">The sequence shown here is derived from an EMBL/GenBank/DDBJ whole genome shotgun (WGS) entry which is preliminary data.</text>
</comment>
<organism evidence="4 5">
    <name type="scientific">Mucuna pruriens</name>
    <name type="common">Velvet bean</name>
    <name type="synonym">Dolichos pruriens</name>
    <dbReference type="NCBI Taxonomy" id="157652"/>
    <lineage>
        <taxon>Eukaryota</taxon>
        <taxon>Viridiplantae</taxon>
        <taxon>Streptophyta</taxon>
        <taxon>Embryophyta</taxon>
        <taxon>Tracheophyta</taxon>
        <taxon>Spermatophyta</taxon>
        <taxon>Magnoliopsida</taxon>
        <taxon>eudicotyledons</taxon>
        <taxon>Gunneridae</taxon>
        <taxon>Pentapetalae</taxon>
        <taxon>rosids</taxon>
        <taxon>fabids</taxon>
        <taxon>Fabales</taxon>
        <taxon>Fabaceae</taxon>
        <taxon>Papilionoideae</taxon>
        <taxon>50 kb inversion clade</taxon>
        <taxon>NPAAA clade</taxon>
        <taxon>indigoferoid/millettioid clade</taxon>
        <taxon>Phaseoleae</taxon>
        <taxon>Mucuna</taxon>
    </lineage>
</organism>
<sequence length="139" mass="16596">MRKAVWKSRLELYERWGWNSEVFLRAFRMFPNFVKLSNEMFSRKMSFLEADMDLPTEDIAKYPPVLAYSLEKRIIPRFSVVKILKSKGLLENSFHFGSFMTITEEIFLEKFVVNFWKDLPLLADVYKVCDEPCKFWVTG</sequence>
<keyword evidence="3" id="KW-0809">Transit peptide</keyword>
<name>A0A371ECD6_MUCPR</name>
<accession>A0A371ECD6</accession>
<dbReference type="OrthoDB" id="637682at2759"/>
<dbReference type="EMBL" id="QJKJ01014768">
    <property type="protein sequence ID" value="RDX63669.1"/>
    <property type="molecule type" value="Genomic_DNA"/>
</dbReference>
<dbReference type="AlphaFoldDB" id="A0A371ECD6"/>
<feature type="non-terminal residue" evidence="4">
    <location>
        <position position="1"/>
    </location>
</feature>
<dbReference type="SMART" id="SM00733">
    <property type="entry name" value="Mterf"/>
    <property type="match status" value="2"/>
</dbReference>
<dbReference type="Proteomes" id="UP000257109">
    <property type="component" value="Unassembled WGS sequence"/>
</dbReference>
<dbReference type="GO" id="GO:0003676">
    <property type="term" value="F:nucleic acid binding"/>
    <property type="evidence" value="ECO:0007669"/>
    <property type="project" value="InterPro"/>
</dbReference>
<evidence type="ECO:0000256" key="2">
    <source>
        <dbReference type="ARBA" id="ARBA00022472"/>
    </source>
</evidence>
<evidence type="ECO:0000313" key="4">
    <source>
        <dbReference type="EMBL" id="RDX63669.1"/>
    </source>
</evidence>
<keyword evidence="2" id="KW-0806">Transcription termination</keyword>
<evidence type="ECO:0000313" key="5">
    <source>
        <dbReference type="Proteomes" id="UP000257109"/>
    </source>
</evidence>
<dbReference type="STRING" id="157652.A0A371ECD6"/>
<evidence type="ECO:0000256" key="1">
    <source>
        <dbReference type="ARBA" id="ARBA00007692"/>
    </source>
</evidence>
<keyword evidence="2" id="KW-0805">Transcription regulation</keyword>
<dbReference type="Pfam" id="PF02536">
    <property type="entry name" value="mTERF"/>
    <property type="match status" value="1"/>
</dbReference>
<gene>
    <name evidence="4" type="ORF">CR513_57869</name>
</gene>
<keyword evidence="2" id="KW-0804">Transcription</keyword>
<dbReference type="InterPro" id="IPR038538">
    <property type="entry name" value="MTERF_sf"/>
</dbReference>
<dbReference type="PANTHER" id="PTHR13068:SF133">
    <property type="entry name" value="MITOCHONDRIAL TRANSCRIPTION TERMINATION FACTOR FAMILY PROTEIN"/>
    <property type="match status" value="1"/>
</dbReference>
<dbReference type="InterPro" id="IPR003690">
    <property type="entry name" value="MTERF"/>
</dbReference>
<dbReference type="GO" id="GO:0006353">
    <property type="term" value="P:DNA-templated transcription termination"/>
    <property type="evidence" value="ECO:0007669"/>
    <property type="project" value="UniProtKB-KW"/>
</dbReference>
<evidence type="ECO:0000256" key="3">
    <source>
        <dbReference type="ARBA" id="ARBA00022946"/>
    </source>
</evidence>